<organism evidence="8">
    <name type="scientific">Glycine soja</name>
    <name type="common">Wild soybean</name>
    <dbReference type="NCBI Taxonomy" id="3848"/>
    <lineage>
        <taxon>Eukaryota</taxon>
        <taxon>Viridiplantae</taxon>
        <taxon>Streptophyta</taxon>
        <taxon>Embryophyta</taxon>
        <taxon>Tracheophyta</taxon>
        <taxon>Spermatophyta</taxon>
        <taxon>Magnoliopsida</taxon>
        <taxon>eudicotyledons</taxon>
        <taxon>Gunneridae</taxon>
        <taxon>Pentapetalae</taxon>
        <taxon>rosids</taxon>
        <taxon>fabids</taxon>
        <taxon>Fabales</taxon>
        <taxon>Fabaceae</taxon>
        <taxon>Papilionoideae</taxon>
        <taxon>50 kb inversion clade</taxon>
        <taxon>NPAAA clade</taxon>
        <taxon>indigoferoid/millettioid clade</taxon>
        <taxon>Phaseoleae</taxon>
        <taxon>Glycine</taxon>
        <taxon>Glycine subgen. Soja</taxon>
    </lineage>
</organism>
<dbReference type="InterPro" id="IPR047187">
    <property type="entry name" value="SF1_C_Upf1"/>
</dbReference>
<evidence type="ECO:0000313" key="10">
    <source>
        <dbReference type="Proteomes" id="UP000289340"/>
    </source>
</evidence>
<dbReference type="PANTHER" id="PTHR21529">
    <property type="entry name" value="MAMMARY TURMOR VIRUS RECEPTOR HOMOLOG 1, 2 MTVR1, 2"/>
    <property type="match status" value="1"/>
</dbReference>
<feature type="compositionally biased region" description="Acidic residues" evidence="6">
    <location>
        <begin position="1021"/>
        <end position="1031"/>
    </location>
</feature>
<keyword evidence="4 5" id="KW-0067">ATP-binding</keyword>
<keyword evidence="10" id="KW-1185">Reference proteome</keyword>
<sequence>MMEGETTSKKKKANDDHGFIDLIFSWSIEDILNEDMYKNKVQKIDLSFQSIDHYVQSYAYPLLEETRAQLCSSMEIIHQAPYTEVIGIKEAKPLQNKLYNLKIDGWKNRFSHHGGEPYRTLPGDVLILADYKPEAVRDLQRIRRLWCFASTVWTTEDEGDSTSLKVKASKDIDLEERRNKTLFLIFLTNVNPNRRIWGALHMPGNLKLLRQILCSRDDVEECCGCSYPSDALRDDCTYQMLLSELNESQNKAISACLSGLNCNHNSAVKLIWGPPGTGKTRTLGTLLYALLKMKYRVLVCAPTNVAIKEVASRVVDIMKEAHSKESGDLFCSMGEVLLFGYNERLKIGEDVEDVYLDHRVQQLTECFSPYNGFSSSLKSMIGFLEYCVSDYHIYVENMKREGSMAKSFLVFLREGFHSIALPLKAFISILCTHVAMSHLLKHNYQNLLCLNEALESFQDLLLKNTLFSERLEKLFSYKKLPVAYQTISWSFDGDAYQLYEKRTACLNALLAVEHSLQDFMLKKSNNSEIREFCFQTSSLIFSTASGSHKLHSLTMKPLNILVIDEAAMLKDCESIIPLLLPGISHALLFGDECQLSSMVRSNVSNEAGFGRSLFQRLSSLGFPKYLLNMQHRMHPQISSFPNSYFYFNKIQDASNVERIDYVKQYLPGPMFGPYSFINVFEGKEQFDDAGRSYKNMAEVAVVMTILKNLFKAWLNSKHKLSIGIVSPYVGQVVAIQEKLGQIYESHDGFNVDVKSIDGFQGGEKDVIILSTVRTNNRTSLEFISSPQRTNVALTRARHCLWILGNERALASNENVWKAIVLDAKNRKCFFDADQDKELGKAILDAKKASNQLDDLLDTNSVLFKSQLWKVHFSDKFLRSFKRIRSEKIKKNVINLLIRLSSGWRPKRFSVDLSCENSSQMLKQFKVESFYVICSIDIVKASRYIQVLKIWNILPLEDIPQLAKRLDKVFKGYTNEYISRCRCKKKDGNIEFPLSWPLSANIQKFKNVHNDANVGEKNANEDGSDDENSGVEDESTLLMKYCSISRDYMLYGLDSLQVDLPYNVTDEQRKIILFPKSTFVLGRSGTGKTTVLITKLIQNEKLHHVAVEEAYGFNNYANLEASKDIVSETERPILRQLFVTLSPGLCQKVQHHVSRLRRSFGDGSTLAASTDKNIPDSFNGVPSNLYPLVITFRTFLLMLDGTLGNSYFERYYNLKGKDLGSRLVELETLILRKEVNYERFDSIYWPHFNTQLCKKMDSYQVFTEIMSHIKGGSRTVEHGKLSREDYCTLSESRASSLSIEIRNMIYDIFQSYEKMKIHYGEFDLGDVVVDVHSRLRNKRYKGDKMNFVYIDEVQDLTMAQIALFKHICRNVEDGFVFCGDTAETVGRGIDFRFEDVRSIFYKMFVLESKSYNDNQRKEKGHISDIFVLGQNFRTNAEVLKLSQSILELLYHFFPHSTDKLKVETSLIDGEAPVVIRSRNNANSILTAFGKSKNNGDNLGRSGTEQVVLVRDNLAKEEVLQVAGKQALVLTILECKGLEFQDVLLYKFFASSPLQRRWGVIYDYMKEQHMVDSRNHANFWRCFDRDSKHNVLCSDLKQLYVAVTRARRRLLIYEDAEEFSGPMFDYWKMKNLVQFQYQD</sequence>
<reference evidence="8" key="1">
    <citation type="submission" date="2014-07" db="EMBL/GenBank/DDBJ databases">
        <title>Identification of a novel salt tolerance gene in wild soybean by whole-genome sequencing.</title>
        <authorList>
            <person name="Lam H.-M."/>
            <person name="Qi X."/>
            <person name="Li M.-W."/>
            <person name="Liu X."/>
            <person name="Xie M."/>
            <person name="Ni M."/>
            <person name="Xu X."/>
        </authorList>
    </citation>
    <scope>NUCLEOTIDE SEQUENCE [LARGE SCALE GENOMIC DNA]</scope>
    <source>
        <tissue evidence="8">Root</tissue>
    </source>
</reference>
<dbReference type="InterPro" id="IPR027417">
    <property type="entry name" value="P-loop_NTPase"/>
</dbReference>
<dbReference type="Pfam" id="PF00580">
    <property type="entry name" value="UvrD-helicase"/>
    <property type="match status" value="1"/>
</dbReference>
<evidence type="ECO:0000313" key="8">
    <source>
        <dbReference type="EMBL" id="KHN23928.1"/>
    </source>
</evidence>
<dbReference type="Pfam" id="PF13086">
    <property type="entry name" value="AAA_11"/>
    <property type="match status" value="1"/>
</dbReference>
<evidence type="ECO:0000259" key="7">
    <source>
        <dbReference type="PROSITE" id="PS51198"/>
    </source>
</evidence>
<evidence type="ECO:0000256" key="1">
    <source>
        <dbReference type="ARBA" id="ARBA00022741"/>
    </source>
</evidence>
<dbReference type="Proteomes" id="UP000053555">
    <property type="component" value="Unassembled WGS sequence"/>
</dbReference>
<dbReference type="SUPFAM" id="SSF52540">
    <property type="entry name" value="P-loop containing nucleoside triphosphate hydrolases"/>
    <property type="match status" value="2"/>
</dbReference>
<dbReference type="InterPro" id="IPR045529">
    <property type="entry name" value="DUF6469"/>
</dbReference>
<dbReference type="GO" id="GO:0004386">
    <property type="term" value="F:helicase activity"/>
    <property type="evidence" value="ECO:0007669"/>
    <property type="project" value="UniProtKB-UniRule"/>
</dbReference>
<evidence type="ECO:0000256" key="2">
    <source>
        <dbReference type="ARBA" id="ARBA00022801"/>
    </source>
</evidence>
<dbReference type="InterPro" id="IPR041679">
    <property type="entry name" value="DNA2/NAM7-like_C"/>
</dbReference>
<evidence type="ECO:0000256" key="5">
    <source>
        <dbReference type="PROSITE-ProRule" id="PRU00560"/>
    </source>
</evidence>
<protein>
    <submittedName>
        <fullName evidence="8">TPR and ankyrin repeat-containing protein 1</fullName>
        <ecNumber evidence="8">3.6.4.-</ecNumber>
    </submittedName>
</protein>
<reference evidence="9 10" key="2">
    <citation type="submission" date="2018-09" db="EMBL/GenBank/DDBJ databases">
        <title>A high-quality reference genome of wild soybean provides a powerful tool to mine soybean genomes.</title>
        <authorList>
            <person name="Xie M."/>
            <person name="Chung C.Y.L."/>
            <person name="Li M.-W."/>
            <person name="Wong F.-L."/>
            <person name="Chan T.-F."/>
            <person name="Lam H.-M."/>
        </authorList>
    </citation>
    <scope>NUCLEOTIDE SEQUENCE [LARGE SCALE GENOMIC DNA]</scope>
    <source>
        <strain evidence="10">cv. W05</strain>
        <tissue evidence="9">Hypocotyl of etiolated seedlings</tissue>
    </source>
</reference>
<evidence type="ECO:0000256" key="4">
    <source>
        <dbReference type="ARBA" id="ARBA00022840"/>
    </source>
</evidence>
<proteinExistence type="predicted"/>
<keyword evidence="2 5" id="KW-0378">Hydrolase</keyword>
<dbReference type="InterPro" id="IPR041677">
    <property type="entry name" value="DNA2/NAM7_AAA_11"/>
</dbReference>
<evidence type="ECO:0000313" key="9">
    <source>
        <dbReference type="EMBL" id="RZB42337.1"/>
    </source>
</evidence>
<keyword evidence="1 5" id="KW-0547">Nucleotide-binding</keyword>
<gene>
    <name evidence="9" type="ORF">D0Y65_053070</name>
    <name evidence="8" type="ORF">glysoja_045256</name>
</gene>
<evidence type="ECO:0000256" key="3">
    <source>
        <dbReference type="ARBA" id="ARBA00022806"/>
    </source>
</evidence>
<feature type="binding site" evidence="5">
    <location>
        <begin position="1081"/>
        <end position="1088"/>
    </location>
    <ligand>
        <name>ATP</name>
        <dbReference type="ChEBI" id="CHEBI:30616"/>
    </ligand>
</feature>
<keyword evidence="3 5" id="KW-0347">Helicase</keyword>
<feature type="domain" description="UvrD-like helicase ATP-binding" evidence="7">
    <location>
        <begin position="1060"/>
        <end position="1434"/>
    </location>
</feature>
<dbReference type="CDD" id="cd18808">
    <property type="entry name" value="SF1_C_Upf1"/>
    <property type="match status" value="1"/>
</dbReference>
<dbReference type="GO" id="GO:0016787">
    <property type="term" value="F:hydrolase activity"/>
    <property type="evidence" value="ECO:0007669"/>
    <property type="project" value="UniProtKB-UniRule"/>
</dbReference>
<accession>A0A0B2QVV3</accession>
<dbReference type="Proteomes" id="UP000289340">
    <property type="component" value="Chromosome 20"/>
</dbReference>
<dbReference type="Gene3D" id="3.40.50.300">
    <property type="entry name" value="P-loop containing nucleotide triphosphate hydrolases"/>
    <property type="match status" value="4"/>
</dbReference>
<dbReference type="FunFam" id="3.40.50.300:FF:000326">
    <property type="entry name" value="P-loop containing nucleoside triphosphate hydrolase"/>
    <property type="match status" value="1"/>
</dbReference>
<dbReference type="GO" id="GO:0005524">
    <property type="term" value="F:ATP binding"/>
    <property type="evidence" value="ECO:0007669"/>
    <property type="project" value="UniProtKB-UniRule"/>
</dbReference>
<dbReference type="GO" id="GO:0005694">
    <property type="term" value="C:chromosome"/>
    <property type="evidence" value="ECO:0007669"/>
    <property type="project" value="UniProtKB-ARBA"/>
</dbReference>
<feature type="region of interest" description="Disordered" evidence="6">
    <location>
        <begin position="1012"/>
        <end position="1031"/>
    </location>
</feature>
<name>A0A0B2QVV3_GLYSO</name>
<dbReference type="EC" id="3.6.4.-" evidence="8"/>
<dbReference type="Pfam" id="PF20073">
    <property type="entry name" value="DUF6469"/>
    <property type="match status" value="1"/>
</dbReference>
<dbReference type="Pfam" id="PF13087">
    <property type="entry name" value="AAA_12"/>
    <property type="match status" value="1"/>
</dbReference>
<evidence type="ECO:0000256" key="6">
    <source>
        <dbReference type="SAM" id="MobiDB-lite"/>
    </source>
</evidence>
<dbReference type="InterPro" id="IPR014016">
    <property type="entry name" value="UvrD-like_ATP-bd"/>
</dbReference>
<dbReference type="InterPro" id="IPR039904">
    <property type="entry name" value="TRANK1"/>
</dbReference>
<dbReference type="EMBL" id="QZWG01000020">
    <property type="protein sequence ID" value="RZB42337.1"/>
    <property type="molecule type" value="Genomic_DNA"/>
</dbReference>
<dbReference type="PANTHER" id="PTHR21529:SF4">
    <property type="entry name" value="TPR AND ANKYRIN REPEAT-CONTAINING PROTEIN 1"/>
    <property type="match status" value="1"/>
</dbReference>
<dbReference type="EMBL" id="KN655831">
    <property type="protein sequence ID" value="KHN23928.1"/>
    <property type="molecule type" value="Genomic_DNA"/>
</dbReference>
<dbReference type="PROSITE" id="PS51198">
    <property type="entry name" value="UVRD_HELICASE_ATP_BIND"/>
    <property type="match status" value="1"/>
</dbReference>